<dbReference type="HOGENOM" id="CLU_069348_0_0_5"/>
<accession>Q6NAW9</accession>
<gene>
    <name evidence="3" type="primary">tcmP</name>
    <name evidence="3" type="ordered locus">RPA1061</name>
    <name evidence="4" type="ORF">TX73_005455</name>
</gene>
<evidence type="ECO:0000313" key="4">
    <source>
        <dbReference type="EMBL" id="WCL91193.1"/>
    </source>
</evidence>
<dbReference type="InterPro" id="IPR007213">
    <property type="entry name" value="Ppm1/Ppm2/Tcmp"/>
</dbReference>
<evidence type="ECO:0000313" key="3">
    <source>
        <dbReference type="EMBL" id="CAE26504.1"/>
    </source>
</evidence>
<keyword evidence="2 4" id="KW-0808">Transferase</keyword>
<protein>
    <submittedName>
        <fullName evidence="4">Class I SAM-dependent methyltransferase</fullName>
        <ecNumber evidence="4">2.1.1.-</ecNumber>
    </submittedName>
    <submittedName>
        <fullName evidence="3">Possible polyketide synthesis protein</fullName>
    </submittedName>
</protein>
<proteinExistence type="predicted"/>
<dbReference type="STRING" id="258594.RPA1061"/>
<dbReference type="SUPFAM" id="SSF53335">
    <property type="entry name" value="S-adenosyl-L-methionine-dependent methyltransferases"/>
    <property type="match status" value="1"/>
</dbReference>
<reference evidence="3 5" key="2">
    <citation type="journal article" date="2004" name="Nat. Biotechnol.">
        <title>Complete genome sequence of the metabolically versatile photosynthetic bacterium Rhodopseudomonas palustris.</title>
        <authorList>
            <person name="Larimer F.W."/>
            <person name="Chain P."/>
            <person name="Hauser L."/>
            <person name="Lamerdin J."/>
            <person name="Malfatti S."/>
            <person name="Do L."/>
            <person name="Land M.L."/>
            <person name="Pelletier D.A."/>
            <person name="Beatty J.T."/>
            <person name="Lang A.S."/>
            <person name="Tabita F.R."/>
            <person name="Gibson J.L."/>
            <person name="Hanson T.E."/>
            <person name="Bobst C."/>
            <person name="Torres J.L."/>
            <person name="Peres C."/>
            <person name="Harrison F.H."/>
            <person name="Gibson J."/>
            <person name="Harwood C.S."/>
        </authorList>
    </citation>
    <scope>NUCLEOTIDE SEQUENCE [LARGE SCALE GENOMIC DNA]</scope>
    <source>
        <strain evidence="5">ATCC BAA-98 / CGA009</strain>
        <strain evidence="3">CGA009</strain>
    </source>
</reference>
<dbReference type="GO" id="GO:0008168">
    <property type="term" value="F:methyltransferase activity"/>
    <property type="evidence" value="ECO:0007669"/>
    <property type="project" value="UniProtKB-KW"/>
</dbReference>
<dbReference type="PANTHER" id="PTHR43619">
    <property type="entry name" value="S-ADENOSYL-L-METHIONINE-DEPENDENT METHYLTRANSFERASE YKTD-RELATED"/>
    <property type="match status" value="1"/>
</dbReference>
<dbReference type="InterPro" id="IPR029063">
    <property type="entry name" value="SAM-dependent_MTases_sf"/>
</dbReference>
<evidence type="ECO:0000256" key="2">
    <source>
        <dbReference type="ARBA" id="ARBA00022679"/>
    </source>
</evidence>
<evidence type="ECO:0000256" key="1">
    <source>
        <dbReference type="ARBA" id="ARBA00022603"/>
    </source>
</evidence>
<name>Q6NAW9_RHOPA</name>
<sequence>MPEKISADTLHGVAETLLIPLAARALLPHRLPRSQYDDPEARRIAKQLDADLTRFQSDRASMESAIARSDWIDRRAAAFFMAHPGGYGASLGSGLDTRLARLARITDMARAEWIDLDLPEVTALRRRLIPDTDSSRSIAADLNGTDWSRVLDAAADRPLIVTCEGVSMYMTPERVAALFGTIARCRGASRAPTEIIFDYCSPMMARLGRHHVSVRKTSCGRSDASPFRSSMRRASEIAAFDPRWRIDEETDGPARSGAVGTVIATMHRVMTGRMVYGLARATLV</sequence>
<reference evidence="4" key="1">
    <citation type="submission" date="2003-07" db="EMBL/GenBank/DDBJ databases">
        <authorList>
            <consortium name="Rhodopseudomonas genome consortium"/>
            <person name="Larimer F."/>
            <person name="Harwood C."/>
        </authorList>
    </citation>
    <scope>NUCLEOTIDE SEQUENCE</scope>
    <source>
        <strain evidence="4">CGA009</strain>
    </source>
</reference>
<dbReference type="GeneID" id="66892081"/>
<keyword evidence="1 4" id="KW-0489">Methyltransferase</keyword>
<dbReference type="EMBL" id="CP116810">
    <property type="protein sequence ID" value="WCL91193.1"/>
    <property type="molecule type" value="Genomic_DNA"/>
</dbReference>
<evidence type="ECO:0000313" key="5">
    <source>
        <dbReference type="Proteomes" id="UP000001426"/>
    </source>
</evidence>
<dbReference type="Proteomes" id="UP000001426">
    <property type="component" value="Chromosome"/>
</dbReference>
<dbReference type="GO" id="GO:0032259">
    <property type="term" value="P:methylation"/>
    <property type="evidence" value="ECO:0007669"/>
    <property type="project" value="UniProtKB-KW"/>
</dbReference>
<reference evidence="4" key="3">
    <citation type="submission" date="2022-12" db="EMBL/GenBank/DDBJ databases">
        <title>Complete genome sequence of Rhodopseudomonas palustris CGA0092 and corrections to the R. palustris CGA009 genome sequence.</title>
        <authorList>
            <person name="Mazny B.R."/>
            <person name="Sheff O.F."/>
            <person name="LaSarre B."/>
            <person name="McKinlay A."/>
            <person name="McKinlay J.B."/>
        </authorList>
    </citation>
    <scope>NUCLEOTIDE SEQUENCE</scope>
    <source>
        <strain evidence="4">CGA009</strain>
    </source>
</reference>
<dbReference type="EC" id="2.1.1.-" evidence="4"/>
<dbReference type="Gene3D" id="3.40.50.150">
    <property type="entry name" value="Vaccinia Virus protein VP39"/>
    <property type="match status" value="1"/>
</dbReference>
<keyword evidence="5" id="KW-1185">Reference proteome</keyword>
<dbReference type="AlphaFoldDB" id="Q6NAW9"/>
<organism evidence="3">
    <name type="scientific">Rhodopseudomonas palustris (strain ATCC BAA-98 / CGA009)</name>
    <dbReference type="NCBI Taxonomy" id="258594"/>
    <lineage>
        <taxon>Bacteria</taxon>
        <taxon>Pseudomonadati</taxon>
        <taxon>Pseudomonadota</taxon>
        <taxon>Alphaproteobacteria</taxon>
        <taxon>Hyphomicrobiales</taxon>
        <taxon>Nitrobacteraceae</taxon>
        <taxon>Rhodopseudomonas</taxon>
    </lineage>
</organism>
<dbReference type="Pfam" id="PF04072">
    <property type="entry name" value="LCM"/>
    <property type="match status" value="1"/>
</dbReference>
<dbReference type="eggNOG" id="COG3315">
    <property type="taxonomic scope" value="Bacteria"/>
</dbReference>
<dbReference type="RefSeq" id="WP_011156625.1">
    <property type="nucleotide sequence ID" value="NZ_CP116810.1"/>
</dbReference>
<dbReference type="PhylomeDB" id="Q6NAW9"/>
<dbReference type="KEGG" id="rpa:TX73_005455"/>
<dbReference type="PANTHER" id="PTHR43619:SF2">
    <property type="entry name" value="S-ADENOSYL-L-METHIONINE-DEPENDENT METHYLTRANSFERASES SUPERFAMILY PROTEIN"/>
    <property type="match status" value="1"/>
</dbReference>
<dbReference type="EMBL" id="BX572596">
    <property type="protein sequence ID" value="CAE26504.1"/>
    <property type="molecule type" value="Genomic_DNA"/>
</dbReference>